<organism evidence="1">
    <name type="scientific">Setaria italica</name>
    <name type="common">Foxtail millet</name>
    <name type="synonym">Panicum italicum</name>
    <dbReference type="NCBI Taxonomy" id="4555"/>
    <lineage>
        <taxon>Eukaryota</taxon>
        <taxon>Viridiplantae</taxon>
        <taxon>Streptophyta</taxon>
        <taxon>Embryophyta</taxon>
        <taxon>Tracheophyta</taxon>
        <taxon>Spermatophyta</taxon>
        <taxon>Magnoliopsida</taxon>
        <taxon>Liliopsida</taxon>
        <taxon>Poales</taxon>
        <taxon>Poaceae</taxon>
        <taxon>PACMAD clade</taxon>
        <taxon>Panicoideae</taxon>
        <taxon>Panicodae</taxon>
        <taxon>Paniceae</taxon>
        <taxon>Cenchrinae</taxon>
        <taxon>Setaria</taxon>
    </lineage>
</organism>
<evidence type="ECO:0000313" key="1">
    <source>
        <dbReference type="EMBL" id="RCV20351.1"/>
    </source>
</evidence>
<gene>
    <name evidence="1" type="ORF">SETIT_4G049100v2</name>
</gene>
<evidence type="ECO:0008006" key="2">
    <source>
        <dbReference type="Google" id="ProtNLM"/>
    </source>
</evidence>
<dbReference type="EMBL" id="CM003531">
    <property type="protein sequence ID" value="RCV20351.1"/>
    <property type="molecule type" value="Genomic_DNA"/>
</dbReference>
<name>A0A368QQX5_SETIT</name>
<dbReference type="OrthoDB" id="696946at2759"/>
<proteinExistence type="predicted"/>
<dbReference type="AlphaFoldDB" id="A0A368QQX5"/>
<accession>A0A368QQX5</accession>
<reference evidence="1" key="1">
    <citation type="journal article" date="2012" name="Nat. Biotechnol.">
        <title>Reference genome sequence of the model plant Setaria.</title>
        <authorList>
            <person name="Bennetzen J.L."/>
            <person name="Schmutz J."/>
            <person name="Wang H."/>
            <person name="Percifield R."/>
            <person name="Hawkins J."/>
            <person name="Pontaroli A.C."/>
            <person name="Estep M."/>
            <person name="Feng L."/>
            <person name="Vaughn J.N."/>
            <person name="Grimwood J."/>
            <person name="Jenkins J."/>
            <person name="Barry K."/>
            <person name="Lindquist E."/>
            <person name="Hellsten U."/>
            <person name="Deshpande S."/>
            <person name="Wang X."/>
            <person name="Wu X."/>
            <person name="Mitros T."/>
            <person name="Triplett J."/>
            <person name="Yang X."/>
            <person name="Ye C.Y."/>
            <person name="Mauro-Herrera M."/>
            <person name="Wang L."/>
            <person name="Li P."/>
            <person name="Sharma M."/>
            <person name="Sharma R."/>
            <person name="Ronald P.C."/>
            <person name="Panaud O."/>
            <person name="Kellogg E.A."/>
            <person name="Brutnell T.P."/>
            <person name="Doust A.N."/>
            <person name="Tuskan G.A."/>
            <person name="Rokhsar D."/>
            <person name="Devos K.M."/>
        </authorList>
    </citation>
    <scope>NUCLEOTIDE SEQUENCE [LARGE SCALE GENOMIC DNA]</scope>
    <source>
        <strain evidence="1">Yugu1</strain>
    </source>
</reference>
<sequence>MDLNKLPPDFDFLDVDAANPSFCTQADLAGAGLGSCEQVQIADGSTLLTAGDAQNLVQSSPFPDTNQVAAASTEFADDNQVYGVADEVVEEVWCTPPVPYTGQTFASKAEAKSYYNTYAKRIGFSIHISSTCLSREQHKVTCV</sequence>
<dbReference type="PANTHER" id="PTHR46328">
    <property type="entry name" value="FAR-RED IMPAIRED RESPONSIVE (FAR1) FAMILY PROTEIN-RELATED"/>
    <property type="match status" value="1"/>
</dbReference>
<reference evidence="1" key="2">
    <citation type="submission" date="2015-07" db="EMBL/GenBank/DDBJ databases">
        <authorList>
            <person name="Noorani M."/>
        </authorList>
    </citation>
    <scope>NUCLEOTIDE SEQUENCE</scope>
    <source>
        <strain evidence="1">Yugu1</strain>
    </source>
</reference>
<protein>
    <recommendedName>
        <fullName evidence="2">FAR1 domain-containing protein</fullName>
    </recommendedName>
</protein>
<dbReference type="PANTHER" id="PTHR46328:SF30">
    <property type="entry name" value="OS04G0641500 PROTEIN"/>
    <property type="match status" value="1"/>
</dbReference>